<protein>
    <submittedName>
        <fullName evidence="3">Uncharacterized protein</fullName>
    </submittedName>
</protein>
<feature type="signal peptide" evidence="2">
    <location>
        <begin position="1"/>
        <end position="36"/>
    </location>
</feature>
<proteinExistence type="predicted"/>
<accession>A0ABN9RYP2</accession>
<feature type="region of interest" description="Disordered" evidence="1">
    <location>
        <begin position="45"/>
        <end position="74"/>
    </location>
</feature>
<feature type="chain" id="PRO_5046256543" evidence="2">
    <location>
        <begin position="37"/>
        <end position="99"/>
    </location>
</feature>
<keyword evidence="2" id="KW-0732">Signal</keyword>
<reference evidence="3" key="1">
    <citation type="submission" date="2023-10" db="EMBL/GenBank/DDBJ databases">
        <authorList>
            <person name="Chen Y."/>
            <person name="Shah S."/>
            <person name="Dougan E. K."/>
            <person name="Thang M."/>
            <person name="Chan C."/>
        </authorList>
    </citation>
    <scope>NUCLEOTIDE SEQUENCE [LARGE SCALE GENOMIC DNA]</scope>
</reference>
<keyword evidence="4" id="KW-1185">Reference proteome</keyword>
<name>A0ABN9RYP2_9DINO</name>
<sequence length="99" mass="10641">MVHGWHTHLPGLAGLCGVMNLLQACIVFNFPDNCCGDSMADENQFDVSDGSGSDGEDAVPVSGPSRQWRRRVSRGERSKLAAALCVEQKGVELSALPQR</sequence>
<comment type="caution">
    <text evidence="3">The sequence shown here is derived from an EMBL/GenBank/DDBJ whole genome shotgun (WGS) entry which is preliminary data.</text>
</comment>
<dbReference type="Proteomes" id="UP001189429">
    <property type="component" value="Unassembled WGS sequence"/>
</dbReference>
<dbReference type="EMBL" id="CAUYUJ010007884">
    <property type="protein sequence ID" value="CAK0822254.1"/>
    <property type="molecule type" value="Genomic_DNA"/>
</dbReference>
<evidence type="ECO:0000256" key="1">
    <source>
        <dbReference type="SAM" id="MobiDB-lite"/>
    </source>
</evidence>
<evidence type="ECO:0000313" key="4">
    <source>
        <dbReference type="Proteomes" id="UP001189429"/>
    </source>
</evidence>
<evidence type="ECO:0000313" key="3">
    <source>
        <dbReference type="EMBL" id="CAK0822254.1"/>
    </source>
</evidence>
<organism evidence="3 4">
    <name type="scientific">Prorocentrum cordatum</name>
    <dbReference type="NCBI Taxonomy" id="2364126"/>
    <lineage>
        <taxon>Eukaryota</taxon>
        <taxon>Sar</taxon>
        <taxon>Alveolata</taxon>
        <taxon>Dinophyceae</taxon>
        <taxon>Prorocentrales</taxon>
        <taxon>Prorocentraceae</taxon>
        <taxon>Prorocentrum</taxon>
    </lineage>
</organism>
<gene>
    <name evidence="3" type="ORF">PCOR1329_LOCUS23322</name>
</gene>
<evidence type="ECO:0000256" key="2">
    <source>
        <dbReference type="SAM" id="SignalP"/>
    </source>
</evidence>